<dbReference type="STRING" id="3885.V7C868"/>
<dbReference type="Proteomes" id="UP000000226">
    <property type="component" value="Chromosome 3"/>
</dbReference>
<dbReference type="Pfam" id="PF03140">
    <property type="entry name" value="DUF247"/>
    <property type="match status" value="1"/>
</dbReference>
<reference evidence="2" key="1">
    <citation type="journal article" date="2014" name="Nat. Genet.">
        <title>A reference genome for common bean and genome-wide analysis of dual domestications.</title>
        <authorList>
            <person name="Schmutz J."/>
            <person name="McClean P.E."/>
            <person name="Mamidi S."/>
            <person name="Wu G.A."/>
            <person name="Cannon S.B."/>
            <person name="Grimwood J."/>
            <person name="Jenkins J."/>
            <person name="Shu S."/>
            <person name="Song Q."/>
            <person name="Chavarro C."/>
            <person name="Torres-Torres M."/>
            <person name="Geffroy V."/>
            <person name="Moghaddam S.M."/>
            <person name="Gao D."/>
            <person name="Abernathy B."/>
            <person name="Barry K."/>
            <person name="Blair M."/>
            <person name="Brick M.A."/>
            <person name="Chovatia M."/>
            <person name="Gepts P."/>
            <person name="Goodstein D.M."/>
            <person name="Gonzales M."/>
            <person name="Hellsten U."/>
            <person name="Hyten D.L."/>
            <person name="Jia G."/>
            <person name="Kelly J.D."/>
            <person name="Kudrna D."/>
            <person name="Lee R."/>
            <person name="Richard M.M."/>
            <person name="Miklas P.N."/>
            <person name="Osorno J.M."/>
            <person name="Rodrigues J."/>
            <person name="Thareau V."/>
            <person name="Urrea C.A."/>
            <person name="Wang M."/>
            <person name="Yu Y."/>
            <person name="Zhang M."/>
            <person name="Wing R.A."/>
            <person name="Cregan P.B."/>
            <person name="Rokhsar D.S."/>
            <person name="Jackson S.A."/>
        </authorList>
    </citation>
    <scope>NUCLEOTIDE SEQUENCE [LARGE SCALE GENOMIC DNA]</scope>
    <source>
        <strain evidence="2">cv. G19833</strain>
    </source>
</reference>
<protein>
    <submittedName>
        <fullName evidence="1">Uncharacterized protein</fullName>
    </submittedName>
</protein>
<sequence>METSSDKSREQLRKMDHSPISAKIEADKDLVSSIKERLEAVSSLKSIFRVPEKLLEANENMFIPGNVSIGPLHHGKDGLKYMEDRKWHYMFTLLNRQPNRLESSLHECANAMSDLEKPARNFYAEELKLRSNQFIEMMLVDGCFIIELLLKYALKGIRRRGDPIFVTPGLLNRVRCDLILLENQIPFLILQRLFQIVHIQVQHDQTLTLSELIFRFFRKMLPGDREFVNEKFSQEGYHLLDLIRQCYLPNYARVVSTKSISQGDLECATKLKKDGIKSKRSNTKFLLNLKFANGVLHVPPFTLHHFIEMLFSNMIALEQHQNDSQPVTSYALLMQAMVCTEKDAKLFHKLRILIMDNYPEKEVCDLFKRLCRKVEYEEDKFYFAGLIEQIFEYKRAPKSWRKILKCNWLKTRLPWLAVACGALWKISRQGECEGRNGCFCWIRNWEQAMNQTLCSVKVVIDTSGKERIIDSVSFA</sequence>
<proteinExistence type="predicted"/>
<dbReference type="AlphaFoldDB" id="V7C868"/>
<name>V7C868_PHAVU</name>
<evidence type="ECO:0000313" key="2">
    <source>
        <dbReference type="Proteomes" id="UP000000226"/>
    </source>
</evidence>
<dbReference type="OrthoDB" id="1378449at2759"/>
<dbReference type="EMBL" id="CM002290">
    <property type="protein sequence ID" value="ESW26367.1"/>
    <property type="molecule type" value="Genomic_DNA"/>
</dbReference>
<dbReference type="PANTHER" id="PTHR31170:SF20">
    <property type="entry name" value="DUF247 DOMAIN PROTEIN"/>
    <property type="match status" value="1"/>
</dbReference>
<dbReference type="InterPro" id="IPR004158">
    <property type="entry name" value="DUF247_pln"/>
</dbReference>
<dbReference type="OMA" id="WRYCYAL"/>
<dbReference type="eggNOG" id="ENOG502QSM4">
    <property type="taxonomic scope" value="Eukaryota"/>
</dbReference>
<dbReference type="Gramene" id="ESW26367">
    <property type="protein sequence ID" value="ESW26367"/>
    <property type="gene ID" value="PHAVU_003G113700g"/>
</dbReference>
<accession>V7C868</accession>
<keyword evidence="2" id="KW-1185">Reference proteome</keyword>
<evidence type="ECO:0000313" key="1">
    <source>
        <dbReference type="EMBL" id="ESW26367.1"/>
    </source>
</evidence>
<gene>
    <name evidence="1" type="ORF">PHAVU_003G113700g</name>
</gene>
<organism evidence="1 2">
    <name type="scientific">Phaseolus vulgaris</name>
    <name type="common">Kidney bean</name>
    <name type="synonym">French bean</name>
    <dbReference type="NCBI Taxonomy" id="3885"/>
    <lineage>
        <taxon>Eukaryota</taxon>
        <taxon>Viridiplantae</taxon>
        <taxon>Streptophyta</taxon>
        <taxon>Embryophyta</taxon>
        <taxon>Tracheophyta</taxon>
        <taxon>Spermatophyta</taxon>
        <taxon>Magnoliopsida</taxon>
        <taxon>eudicotyledons</taxon>
        <taxon>Gunneridae</taxon>
        <taxon>Pentapetalae</taxon>
        <taxon>rosids</taxon>
        <taxon>fabids</taxon>
        <taxon>Fabales</taxon>
        <taxon>Fabaceae</taxon>
        <taxon>Papilionoideae</taxon>
        <taxon>50 kb inversion clade</taxon>
        <taxon>NPAAA clade</taxon>
        <taxon>indigoferoid/millettioid clade</taxon>
        <taxon>Phaseoleae</taxon>
        <taxon>Phaseolus</taxon>
    </lineage>
</organism>
<dbReference type="PANTHER" id="PTHR31170">
    <property type="entry name" value="BNAC04G53230D PROTEIN"/>
    <property type="match status" value="1"/>
</dbReference>